<evidence type="ECO:0000256" key="6">
    <source>
        <dbReference type="ARBA" id="ARBA00023136"/>
    </source>
</evidence>
<keyword evidence="4 9" id="KW-0812">Transmembrane</keyword>
<evidence type="ECO:0000256" key="1">
    <source>
        <dbReference type="ARBA" id="ARBA00004429"/>
    </source>
</evidence>
<dbReference type="PROSITE" id="PS50850">
    <property type="entry name" value="MFS"/>
    <property type="match status" value="1"/>
</dbReference>
<accession>A0ABP4PU26</accession>
<feature type="transmembrane region" description="Helical" evidence="9">
    <location>
        <begin position="30"/>
        <end position="53"/>
    </location>
</feature>
<sequence>MRRHEVTSPRRRLVPAAYRPVLGNRVFRKLILGFGVSYLGDGMSFVAVAWLAIELAPQATVGLWVGGAVAAYTLPGVVGVLVLGRRLRRLPAKRLLLADNIVRGVFLGAIPLAWATGLLTLPLYVVLLAVSSLLHAWGSAGKYTILAELLPDEQRLAANTLVSTLNFAATIAGPAIAGVLVTYVSAALVLGLDALTYVFLAVLIARIRLPQSGHVEVVDQAAARGGLALLRSHPELLGLLTLTWFFNLLYGPVEVALPLHVTNDLQAPGTLLGLYWMLFGIGAVLGGLAVGALRQLPLWPVTVGIVVAWGLALLPFGFDVPTVVTVACFALGGAIYGPFVALSVTLMQTKSPPQHLAAMLAARSAVLLTAAPLGTALGGPLTTALGPRATLGGSGLATVVLGAVACVLLLARRRNRSGIEKHAPPSPT</sequence>
<evidence type="ECO:0000256" key="8">
    <source>
        <dbReference type="ARBA" id="ARBA00040914"/>
    </source>
</evidence>
<dbReference type="InterPro" id="IPR020846">
    <property type="entry name" value="MFS_dom"/>
</dbReference>
<keyword evidence="12" id="KW-1185">Reference proteome</keyword>
<evidence type="ECO:0000256" key="4">
    <source>
        <dbReference type="ARBA" id="ARBA00022692"/>
    </source>
</evidence>
<dbReference type="PANTHER" id="PTHR23513:SF9">
    <property type="entry name" value="ENTEROBACTIN EXPORTER ENTS"/>
    <property type="match status" value="1"/>
</dbReference>
<keyword evidence="5 9" id="KW-1133">Transmembrane helix</keyword>
<feature type="transmembrane region" description="Helical" evidence="9">
    <location>
        <begin position="236"/>
        <end position="253"/>
    </location>
</feature>
<evidence type="ECO:0000313" key="11">
    <source>
        <dbReference type="EMBL" id="GAA1587649.1"/>
    </source>
</evidence>
<reference evidence="12" key="1">
    <citation type="journal article" date="2019" name="Int. J. Syst. Evol. Microbiol.">
        <title>The Global Catalogue of Microorganisms (GCM) 10K type strain sequencing project: providing services to taxonomists for standard genome sequencing and annotation.</title>
        <authorList>
            <consortium name="The Broad Institute Genomics Platform"/>
            <consortium name="The Broad Institute Genome Sequencing Center for Infectious Disease"/>
            <person name="Wu L."/>
            <person name="Ma J."/>
        </authorList>
    </citation>
    <scope>NUCLEOTIDE SEQUENCE [LARGE SCALE GENOMIC DNA]</scope>
    <source>
        <strain evidence="12">JCM 14969</strain>
    </source>
</reference>
<dbReference type="EMBL" id="BAAAOS010000032">
    <property type="protein sequence ID" value="GAA1587649.1"/>
    <property type="molecule type" value="Genomic_DNA"/>
</dbReference>
<proteinExistence type="inferred from homology"/>
<feature type="transmembrane region" description="Helical" evidence="9">
    <location>
        <begin position="324"/>
        <end position="344"/>
    </location>
</feature>
<evidence type="ECO:0000313" key="12">
    <source>
        <dbReference type="Proteomes" id="UP001500393"/>
    </source>
</evidence>
<evidence type="ECO:0000256" key="9">
    <source>
        <dbReference type="SAM" id="Phobius"/>
    </source>
</evidence>
<evidence type="ECO:0000256" key="7">
    <source>
        <dbReference type="ARBA" id="ARBA00038075"/>
    </source>
</evidence>
<name>A0ABP4PU26_9ACTN</name>
<comment type="caution">
    <text evidence="11">The sequence shown here is derived from an EMBL/GenBank/DDBJ whole genome shotgun (WGS) entry which is preliminary data.</text>
</comment>
<comment type="similarity">
    <text evidence="7">Belongs to the major facilitator superfamily. Drug:H(+) antiporter-3 (DHA3) (TC 2.A.1.21) family.</text>
</comment>
<gene>
    <name evidence="11" type="ORF">GCM10009789_46460</name>
</gene>
<feature type="transmembrane region" description="Helical" evidence="9">
    <location>
        <begin position="389"/>
        <end position="411"/>
    </location>
</feature>
<dbReference type="Proteomes" id="UP001500393">
    <property type="component" value="Unassembled WGS sequence"/>
</dbReference>
<dbReference type="InterPro" id="IPR011701">
    <property type="entry name" value="MFS"/>
</dbReference>
<evidence type="ECO:0000256" key="5">
    <source>
        <dbReference type="ARBA" id="ARBA00022989"/>
    </source>
</evidence>
<dbReference type="Gene3D" id="1.20.1250.20">
    <property type="entry name" value="MFS general substrate transporter like domains"/>
    <property type="match status" value="1"/>
</dbReference>
<dbReference type="InterPro" id="IPR036259">
    <property type="entry name" value="MFS_trans_sf"/>
</dbReference>
<organism evidence="11 12">
    <name type="scientific">Kribbella sancticallisti</name>
    <dbReference type="NCBI Taxonomy" id="460087"/>
    <lineage>
        <taxon>Bacteria</taxon>
        <taxon>Bacillati</taxon>
        <taxon>Actinomycetota</taxon>
        <taxon>Actinomycetes</taxon>
        <taxon>Propionibacteriales</taxon>
        <taxon>Kribbellaceae</taxon>
        <taxon>Kribbella</taxon>
    </lineage>
</organism>
<feature type="transmembrane region" description="Helical" evidence="9">
    <location>
        <begin position="298"/>
        <end position="318"/>
    </location>
</feature>
<evidence type="ECO:0000256" key="2">
    <source>
        <dbReference type="ARBA" id="ARBA00022448"/>
    </source>
</evidence>
<protein>
    <recommendedName>
        <fullName evidence="8">Multidrug efflux pump Tap</fullName>
    </recommendedName>
</protein>
<feature type="transmembrane region" description="Helical" evidence="9">
    <location>
        <begin position="273"/>
        <end position="291"/>
    </location>
</feature>
<feature type="transmembrane region" description="Helical" evidence="9">
    <location>
        <begin position="59"/>
        <end position="83"/>
    </location>
</feature>
<keyword evidence="6 9" id="KW-0472">Membrane</keyword>
<dbReference type="SUPFAM" id="SSF103473">
    <property type="entry name" value="MFS general substrate transporter"/>
    <property type="match status" value="1"/>
</dbReference>
<keyword evidence="2" id="KW-0813">Transport</keyword>
<comment type="subcellular location">
    <subcellularLocation>
        <location evidence="1">Cell inner membrane</location>
        <topology evidence="1">Multi-pass membrane protein</topology>
    </subcellularLocation>
</comment>
<dbReference type="CDD" id="cd06173">
    <property type="entry name" value="MFS_MefA_like"/>
    <property type="match status" value="1"/>
</dbReference>
<keyword evidence="3" id="KW-1003">Cell membrane</keyword>
<evidence type="ECO:0000259" key="10">
    <source>
        <dbReference type="PROSITE" id="PS50850"/>
    </source>
</evidence>
<feature type="transmembrane region" description="Helical" evidence="9">
    <location>
        <begin position="356"/>
        <end position="377"/>
    </location>
</feature>
<dbReference type="PANTHER" id="PTHR23513">
    <property type="entry name" value="INTEGRAL MEMBRANE EFFLUX PROTEIN-RELATED"/>
    <property type="match status" value="1"/>
</dbReference>
<evidence type="ECO:0000256" key="3">
    <source>
        <dbReference type="ARBA" id="ARBA00022475"/>
    </source>
</evidence>
<dbReference type="Pfam" id="PF07690">
    <property type="entry name" value="MFS_1"/>
    <property type="match status" value="1"/>
</dbReference>
<feature type="domain" description="Major facilitator superfamily (MFS) profile" evidence="10">
    <location>
        <begin position="1"/>
        <end position="208"/>
    </location>
</feature>